<reference key="2">
    <citation type="submission" date="2011-03" db="EMBL/GenBank/DDBJ databases">
        <title>Complete genome sequence of the thermoacidophilic crenarchaeon Thermoproteus uzoniensis 768-20.</title>
        <authorList>
            <person name="Mardanov A.V."/>
            <person name="Gumerov V.M."/>
            <person name="Beletsky A.V."/>
            <person name="Prokofeva M.I."/>
            <person name="Bonch-Osmolovskaya E.A."/>
            <person name="Ravin N.V."/>
            <person name="Skryabin K.G."/>
        </authorList>
    </citation>
    <scope>NUCLEOTIDE SEQUENCE</scope>
    <source>
        <strain>768-20</strain>
    </source>
</reference>
<organism evidence="2 3">
    <name type="scientific">Thermoproteus uzoniensis (strain 768-20)</name>
    <dbReference type="NCBI Taxonomy" id="999630"/>
    <lineage>
        <taxon>Archaea</taxon>
        <taxon>Thermoproteota</taxon>
        <taxon>Thermoprotei</taxon>
        <taxon>Thermoproteales</taxon>
        <taxon>Thermoproteaceae</taxon>
        <taxon>Thermoproteus</taxon>
    </lineage>
</organism>
<evidence type="ECO:0000256" key="1">
    <source>
        <dbReference type="SAM" id="Phobius"/>
    </source>
</evidence>
<dbReference type="EMBL" id="CP002590">
    <property type="protein sequence ID" value="AEA13356.1"/>
    <property type="molecule type" value="Genomic_DNA"/>
</dbReference>
<dbReference type="STRING" id="999630.TUZN_1896"/>
<keyword evidence="1" id="KW-1133">Transmembrane helix</keyword>
<protein>
    <recommendedName>
        <fullName evidence="4">Peptidase M48 domain-containing protein</fullName>
    </recommendedName>
</protein>
<reference evidence="2 3" key="1">
    <citation type="journal article" date="2011" name="J. Bacteriol.">
        <title>Complete genome sequence of the thermoacidophilic crenarchaeon Thermoproteus uzoniensis 768-20.</title>
        <authorList>
            <person name="Mardanov A.V."/>
            <person name="Gumerov V.M."/>
            <person name="Beletsky A.V."/>
            <person name="Prokofeva M.I."/>
            <person name="Bonch-Osmolovskaya E.A."/>
            <person name="Ravin N.V."/>
            <person name="Skryabin K.G."/>
        </authorList>
    </citation>
    <scope>NUCLEOTIDE SEQUENCE [LARGE SCALE GENOMIC DNA]</scope>
    <source>
        <strain evidence="2 3">768-20</strain>
    </source>
</reference>
<dbReference type="KEGG" id="tuz:TUZN_1896"/>
<gene>
    <name evidence="2" type="ordered locus">TUZN_1896</name>
</gene>
<name>F2L4C4_THEU7</name>
<dbReference type="Proteomes" id="UP000008138">
    <property type="component" value="Chromosome"/>
</dbReference>
<feature type="transmembrane region" description="Helical" evidence="1">
    <location>
        <begin position="141"/>
        <end position="162"/>
    </location>
</feature>
<dbReference type="eggNOG" id="arCOG07345">
    <property type="taxonomic scope" value="Archaea"/>
</dbReference>
<keyword evidence="1" id="KW-0472">Membrane</keyword>
<dbReference type="AlphaFoldDB" id="F2L4C4"/>
<proteinExistence type="predicted"/>
<feature type="transmembrane region" description="Helical" evidence="1">
    <location>
        <begin position="342"/>
        <end position="360"/>
    </location>
</feature>
<feature type="transmembrane region" description="Helical" evidence="1">
    <location>
        <begin position="283"/>
        <end position="306"/>
    </location>
</feature>
<evidence type="ECO:0008006" key="4">
    <source>
        <dbReference type="Google" id="ProtNLM"/>
    </source>
</evidence>
<keyword evidence="1" id="KW-0812">Transmembrane</keyword>
<evidence type="ECO:0000313" key="2">
    <source>
        <dbReference type="EMBL" id="AEA13356.1"/>
    </source>
</evidence>
<feature type="transmembrane region" description="Helical" evidence="1">
    <location>
        <begin position="168"/>
        <end position="191"/>
    </location>
</feature>
<evidence type="ECO:0000313" key="3">
    <source>
        <dbReference type="Proteomes" id="UP000008138"/>
    </source>
</evidence>
<dbReference type="GeneID" id="10361409"/>
<keyword evidence="3" id="KW-1185">Reference proteome</keyword>
<dbReference type="OrthoDB" id="28589at2157"/>
<accession>F2L4C4</accession>
<dbReference type="HOGENOM" id="CLU_712942_0_0_2"/>
<feature type="transmembrane region" description="Helical" evidence="1">
    <location>
        <begin position="367"/>
        <end position="386"/>
    </location>
</feature>
<sequence length="387" mass="42392">MRIGAGSLLIAASSALVPSGLALLYAQIRLARLMAPLLNKIAAGPYDGLTPYLALASLGSGMFLALVLSLELAAGKIFRVGRGIHLIKIKIDGAKPYGFTTGGLTRWVSFVVLSGGEDPDLERFVELHEEAHARLKHPAKIWAVGAVLYGEMAALPATYASLGSLPAYVYVFSVALVISTVYLLFVLVRALEVEADIYVFRAMGLRSHDLFVKLMKTRYGSWRQPLRSRLTHTQGEFVLLLGDPIAAHTPWEHLLLFSLLSSVALLPKISAEFAPAYQNPGAYYVLILFAILMLNYFLSVASEAVLKRLARARLTDRGYTNLARLATGISSTMAAASALTPLPASIALLILGAFIYYKIINRFINNIYLLSIYIFIIIIMFPLFMYM</sequence>
<dbReference type="RefSeq" id="WP_013680691.1">
    <property type="nucleotide sequence ID" value="NC_015315.1"/>
</dbReference>
<feature type="transmembrane region" description="Helical" evidence="1">
    <location>
        <begin position="50"/>
        <end position="74"/>
    </location>
</feature>